<dbReference type="RefSeq" id="WP_099341921.1">
    <property type="nucleotide sequence ID" value="NZ_CP032098.1"/>
</dbReference>
<reference evidence="1 4" key="2">
    <citation type="submission" date="2018-08" db="EMBL/GenBank/DDBJ databases">
        <title>Complete genome of the Arcobacter molluscorum type strain LMG 25693.</title>
        <authorList>
            <person name="Miller W.G."/>
            <person name="Yee E."/>
            <person name="Bono J.L."/>
        </authorList>
    </citation>
    <scope>NUCLEOTIDE SEQUENCE [LARGE SCALE GENOMIC DNA]</scope>
    <source>
        <strain evidence="1 4">CECT 7696</strain>
    </source>
</reference>
<gene>
    <name evidence="1" type="ORF">AMOL_0634</name>
    <name evidence="2" type="ORF">CPU12_04635</name>
</gene>
<name>A0A2G1DJE3_9BACT</name>
<dbReference type="Proteomes" id="UP000221222">
    <property type="component" value="Unassembled WGS sequence"/>
</dbReference>
<evidence type="ECO:0000313" key="4">
    <source>
        <dbReference type="Proteomes" id="UP000262712"/>
    </source>
</evidence>
<dbReference type="PROSITE" id="PS51257">
    <property type="entry name" value="PROKAR_LIPOPROTEIN"/>
    <property type="match status" value="1"/>
</dbReference>
<dbReference type="Proteomes" id="UP000262712">
    <property type="component" value="Chromosome"/>
</dbReference>
<accession>A0A2G1DJE3</accession>
<dbReference type="AlphaFoldDB" id="A0A2G1DJE3"/>
<proteinExistence type="predicted"/>
<organism evidence="2 3">
    <name type="scientific">Malaciobacter molluscorum LMG 25693</name>
    <dbReference type="NCBI Taxonomy" id="870501"/>
    <lineage>
        <taxon>Bacteria</taxon>
        <taxon>Pseudomonadati</taxon>
        <taxon>Campylobacterota</taxon>
        <taxon>Epsilonproteobacteria</taxon>
        <taxon>Campylobacterales</taxon>
        <taxon>Arcobacteraceae</taxon>
        <taxon>Malaciobacter</taxon>
    </lineage>
</organism>
<dbReference type="EMBL" id="NXFY01000005">
    <property type="protein sequence ID" value="PHO18570.1"/>
    <property type="molecule type" value="Genomic_DNA"/>
</dbReference>
<dbReference type="EMBL" id="CP032098">
    <property type="protein sequence ID" value="AXX91635.1"/>
    <property type="molecule type" value="Genomic_DNA"/>
</dbReference>
<evidence type="ECO:0000313" key="3">
    <source>
        <dbReference type="Proteomes" id="UP000221222"/>
    </source>
</evidence>
<dbReference type="KEGG" id="amol:AMOL_0634"/>
<evidence type="ECO:0000313" key="2">
    <source>
        <dbReference type="EMBL" id="PHO18570.1"/>
    </source>
</evidence>
<evidence type="ECO:0000313" key="1">
    <source>
        <dbReference type="EMBL" id="AXX91635.1"/>
    </source>
</evidence>
<reference evidence="2 3" key="1">
    <citation type="submission" date="2017-09" db="EMBL/GenBank/DDBJ databases">
        <title>Arcobacter canalis sp. nov., a new species isolated from a water canal contaminated with urban sewage.</title>
        <authorList>
            <person name="Perez-Cataluna A."/>
            <person name="Salas-Masso N."/>
            <person name="Figueras M.J."/>
        </authorList>
    </citation>
    <scope>NUCLEOTIDE SEQUENCE [LARGE SCALE GENOMIC DNA]</scope>
    <source>
        <strain evidence="2 3">F98-3</strain>
    </source>
</reference>
<evidence type="ECO:0008006" key="5">
    <source>
        <dbReference type="Google" id="ProtNLM"/>
    </source>
</evidence>
<keyword evidence="3" id="KW-1185">Reference proteome</keyword>
<sequence>MYKKILLITIFVTLFSGCNNYNKVNQLFQTQRAVSISQDYKDILNLVIKYKNKLDKRNPKHYNKDFKSAIFKQIELIEKNITLKDTNDNRLANYKQYLDLAFNKKGIKYRNDYLILGLYYMIYDAYSLEKIHKFTAFNYDNDKLTKLYKNLYILRWKIRTAKDINGNYLFLTWQNNWQIEYMNKKINDLNDIRKLNSIISKQENLMSHSNFSFEIILSMMINRVESTLRNIGTEPSDIAIDTITSLVFLI</sequence>
<protein>
    <recommendedName>
        <fullName evidence="5">Lipoprotein</fullName>
    </recommendedName>
</protein>